<dbReference type="InterPro" id="IPR020449">
    <property type="entry name" value="Tscrpt_reg_AraC-type_HTH"/>
</dbReference>
<accession>A0A2W5DHB9</accession>
<evidence type="ECO:0000313" key="6">
    <source>
        <dbReference type="Proteomes" id="UP000249633"/>
    </source>
</evidence>
<dbReference type="InterPro" id="IPR050204">
    <property type="entry name" value="AraC_XylS_family_regulators"/>
</dbReference>
<reference evidence="5 6" key="1">
    <citation type="submission" date="2017-08" db="EMBL/GenBank/DDBJ databases">
        <title>Infants hospitalized years apart are colonized by the same room-sourced microbial strains.</title>
        <authorList>
            <person name="Brooks B."/>
            <person name="Olm M.R."/>
            <person name="Firek B.A."/>
            <person name="Baker R."/>
            <person name="Thomas B.C."/>
            <person name="Morowitz M.J."/>
            <person name="Banfield J.F."/>
        </authorList>
    </citation>
    <scope>NUCLEOTIDE SEQUENCE [LARGE SCALE GENOMIC DNA]</scope>
    <source>
        <strain evidence="5">S2_012_000_R2_81</strain>
    </source>
</reference>
<dbReference type="SUPFAM" id="SSF46689">
    <property type="entry name" value="Homeodomain-like"/>
    <property type="match status" value="2"/>
</dbReference>
<dbReference type="InterPro" id="IPR009057">
    <property type="entry name" value="Homeodomain-like_sf"/>
</dbReference>
<feature type="domain" description="HTH araC/xylS-type" evidence="4">
    <location>
        <begin position="242"/>
        <end position="341"/>
    </location>
</feature>
<dbReference type="PROSITE" id="PS01124">
    <property type="entry name" value="HTH_ARAC_FAMILY_2"/>
    <property type="match status" value="1"/>
</dbReference>
<dbReference type="GO" id="GO:0043565">
    <property type="term" value="F:sequence-specific DNA binding"/>
    <property type="evidence" value="ECO:0007669"/>
    <property type="project" value="InterPro"/>
</dbReference>
<evidence type="ECO:0000313" key="5">
    <source>
        <dbReference type="EMBL" id="PZP28537.1"/>
    </source>
</evidence>
<dbReference type="PANTHER" id="PTHR46796">
    <property type="entry name" value="HTH-TYPE TRANSCRIPTIONAL ACTIVATOR RHAS-RELATED"/>
    <property type="match status" value="1"/>
</dbReference>
<dbReference type="PRINTS" id="PR00032">
    <property type="entry name" value="HTHARAC"/>
</dbReference>
<name>A0A2W5DHB9_9BURK</name>
<dbReference type="InterPro" id="IPR018060">
    <property type="entry name" value="HTH_AraC"/>
</dbReference>
<keyword evidence="3" id="KW-0804">Transcription</keyword>
<dbReference type="SMART" id="SM00342">
    <property type="entry name" value="HTH_ARAC"/>
    <property type="match status" value="1"/>
</dbReference>
<dbReference type="PROSITE" id="PS00041">
    <property type="entry name" value="HTH_ARAC_FAMILY_1"/>
    <property type="match status" value="1"/>
</dbReference>
<gene>
    <name evidence="5" type="ORF">DI603_19380</name>
</gene>
<dbReference type="Pfam" id="PF12833">
    <property type="entry name" value="HTH_18"/>
    <property type="match status" value="1"/>
</dbReference>
<evidence type="ECO:0000259" key="4">
    <source>
        <dbReference type="PROSITE" id="PS01124"/>
    </source>
</evidence>
<dbReference type="Proteomes" id="UP000249633">
    <property type="component" value="Unassembled WGS sequence"/>
</dbReference>
<sequence>MSADASAPIGARRLAATPRQFESRDAIEAYLAALNRHSPEARRGILGWGAKNAASLRVSAVAVTPPDLAGPQVFLGEAETSFDFEVLTEQAASPLSPYVVGLLLSGRMEVTLSDGHHVVEAGQGIVIDTACIQRSLLTADSHFVEFSLPRHNLLRLGAELRPGEPGAAPRFEPLLRPDLAQRLLVMATLAGDALNSDRDPHRAQVLFRRWTELIAMTLLDEQTRVAAGPLQLARAVPPARLRRALDFIDAHAHLDIDLAAIADAAHVSASSLLRQFRAHFDQTPAAFLRQVRLDRAHAELRRGDAGSIREIAARWGFQNASKFSQAYQRRFGELPRESRTHG</sequence>
<dbReference type="GO" id="GO:0003700">
    <property type="term" value="F:DNA-binding transcription factor activity"/>
    <property type="evidence" value="ECO:0007669"/>
    <property type="project" value="InterPro"/>
</dbReference>
<evidence type="ECO:0000256" key="1">
    <source>
        <dbReference type="ARBA" id="ARBA00023015"/>
    </source>
</evidence>
<keyword evidence="1" id="KW-0805">Transcription regulation</keyword>
<organism evidence="5 6">
    <name type="scientific">Roseateles depolymerans</name>
    <dbReference type="NCBI Taxonomy" id="76731"/>
    <lineage>
        <taxon>Bacteria</taxon>
        <taxon>Pseudomonadati</taxon>
        <taxon>Pseudomonadota</taxon>
        <taxon>Betaproteobacteria</taxon>
        <taxon>Burkholderiales</taxon>
        <taxon>Sphaerotilaceae</taxon>
        <taxon>Roseateles</taxon>
    </lineage>
</organism>
<dbReference type="AlphaFoldDB" id="A0A2W5DHB9"/>
<comment type="caution">
    <text evidence="5">The sequence shown here is derived from an EMBL/GenBank/DDBJ whole genome shotgun (WGS) entry which is preliminary data.</text>
</comment>
<dbReference type="Gene3D" id="1.10.10.60">
    <property type="entry name" value="Homeodomain-like"/>
    <property type="match status" value="1"/>
</dbReference>
<evidence type="ECO:0000256" key="3">
    <source>
        <dbReference type="ARBA" id="ARBA00023163"/>
    </source>
</evidence>
<protein>
    <recommendedName>
        <fullName evidence="4">HTH araC/xylS-type domain-containing protein</fullName>
    </recommendedName>
</protein>
<keyword evidence="2" id="KW-0238">DNA-binding</keyword>
<dbReference type="InterPro" id="IPR018062">
    <property type="entry name" value="HTH_AraC-typ_CS"/>
</dbReference>
<proteinExistence type="predicted"/>
<dbReference type="EMBL" id="QFOD01000022">
    <property type="protein sequence ID" value="PZP28537.1"/>
    <property type="molecule type" value="Genomic_DNA"/>
</dbReference>
<evidence type="ECO:0000256" key="2">
    <source>
        <dbReference type="ARBA" id="ARBA00023125"/>
    </source>
</evidence>